<dbReference type="AlphaFoldDB" id="A0A9X3WS69"/>
<dbReference type="PROSITE" id="PS51194">
    <property type="entry name" value="HELICASE_CTER"/>
    <property type="match status" value="1"/>
</dbReference>
<keyword evidence="5" id="KW-1185">Reference proteome</keyword>
<feature type="domain" description="Helicase ATP-binding" evidence="2">
    <location>
        <begin position="234"/>
        <end position="365"/>
    </location>
</feature>
<dbReference type="CDD" id="cd09205">
    <property type="entry name" value="PLDc_N_DEXD_b3"/>
    <property type="match status" value="1"/>
</dbReference>
<name>A0A9X3WS69_9BACI</name>
<dbReference type="Pfam" id="PF04851">
    <property type="entry name" value="ResIII"/>
    <property type="match status" value="1"/>
</dbReference>
<dbReference type="GO" id="GO:0004386">
    <property type="term" value="F:helicase activity"/>
    <property type="evidence" value="ECO:0007669"/>
    <property type="project" value="UniProtKB-KW"/>
</dbReference>
<dbReference type="CDD" id="cd18032">
    <property type="entry name" value="DEXHc_RE_I_III_res"/>
    <property type="match status" value="1"/>
</dbReference>
<sequence length="810" mass="94095">MTRIRLITENVKSEILEGIHTASTIYILTSFVMKSGVELLRPYLIAAAKRGADIKICTGDYLFVTQPDALKKLLFADFKNVEVRMWRSNGTSFHPKAYLFNHMEKGTFIVGSSNLSRSALTTGVEWNLVMEKEAEPDTFEDAVDRFLKVFYDDQTVPVNEETVKKYANQYEEYHRKNPNLATTWAKQEEIELMLPNEEKEKTTTEEVTNESPSHYRTKIEPRSSQQRALEALEATIAEDYDKAMVVMATGLGKTYLAAFFARRFRRVLFIAHREEILYQAQQSFQQVMPDRNYGIYNGKMKDTATDNIFASIFTLSMKEHLQIFPQDYFDLIVVDEFHHAAAQSYKRILDHFTPEFLLGITATPDRMDGKDVYAICDGNVAFQMHFIEAIQQGWLTPFHYFGVYDDTDYSQITWLGTKYDQSELLAAQLREGLAKNILEAWVKHKQTRTIGFCSSIKQATLLSNFFNENGYDTISLHSQSVINRKEAIQKLERGEHDVIFTVDLFNEGVDIPLVDTLLFVRPTESLTVFTQQIGRGLRLHGGKNHCTIIDLIGNYRNADIKLSLFDTERNEKGTKKQKTVPIVPTQCEISLDVEVIDLLKELTKKKQPRKEKLLQAYLDLKEEIGKRPTYLDMHLHGNINTREIKQEFKSYVGFLYWAEELISKEQEVFQDYKAWVEEVEKTAMSKSYKMVLLSYMLNRGESNWHNAITPEEVAPYFYRYFTEKEHRKQADFSDKKTRKLWNYDQEKVAKIVANMPMTKWSGSSKGLLVFDGDKFRLGFDVTEKDLGTLFQMTREVCDYRLHDYFERKGR</sequence>
<dbReference type="Pfam" id="PF13091">
    <property type="entry name" value="PLDc_2"/>
    <property type="match status" value="1"/>
</dbReference>
<keyword evidence="4" id="KW-0547">Nucleotide-binding</keyword>
<dbReference type="Gene3D" id="3.30.870.10">
    <property type="entry name" value="Endonuclease Chain A"/>
    <property type="match status" value="1"/>
</dbReference>
<keyword evidence="4" id="KW-0067">ATP-binding</keyword>
<dbReference type="SUPFAM" id="SSF52540">
    <property type="entry name" value="P-loop containing nucleoside triphosphate hydrolases"/>
    <property type="match status" value="1"/>
</dbReference>
<evidence type="ECO:0000259" key="3">
    <source>
        <dbReference type="PROSITE" id="PS51194"/>
    </source>
</evidence>
<proteinExistence type="predicted"/>
<dbReference type="PROSITE" id="PS51192">
    <property type="entry name" value="HELICASE_ATP_BIND_1"/>
    <property type="match status" value="1"/>
</dbReference>
<reference evidence="4" key="1">
    <citation type="submission" date="2022-06" db="EMBL/GenBank/DDBJ databases">
        <title>Aquibacillus sp. a new bacterium isolated from soil saline samples.</title>
        <authorList>
            <person name="Galisteo C."/>
            <person name="De La Haba R."/>
            <person name="Sanchez-Porro C."/>
            <person name="Ventosa A."/>
        </authorList>
    </citation>
    <scope>NUCLEOTIDE SEQUENCE</scope>
    <source>
        <strain evidence="4">3ASR75-11</strain>
    </source>
</reference>
<accession>A0A9X3WS69</accession>
<comment type="caution">
    <text evidence="4">The sequence shown here is derived from an EMBL/GenBank/DDBJ whole genome shotgun (WGS) entry which is preliminary data.</text>
</comment>
<dbReference type="GO" id="GO:0005524">
    <property type="term" value="F:ATP binding"/>
    <property type="evidence" value="ECO:0007669"/>
    <property type="project" value="InterPro"/>
</dbReference>
<dbReference type="InterPro" id="IPR050742">
    <property type="entry name" value="Helicase_Restrict-Modif_Enz"/>
</dbReference>
<dbReference type="Gene3D" id="3.40.50.300">
    <property type="entry name" value="P-loop containing nucleotide triphosphate hydrolases"/>
    <property type="match status" value="2"/>
</dbReference>
<dbReference type="PANTHER" id="PTHR47396:SF1">
    <property type="entry name" value="ATP-DEPENDENT HELICASE IRC3-RELATED"/>
    <property type="match status" value="1"/>
</dbReference>
<evidence type="ECO:0000313" key="5">
    <source>
        <dbReference type="Proteomes" id="UP001145050"/>
    </source>
</evidence>
<dbReference type="InterPro" id="IPR006935">
    <property type="entry name" value="Helicase/UvrB_N"/>
</dbReference>
<evidence type="ECO:0000259" key="2">
    <source>
        <dbReference type="PROSITE" id="PS51192"/>
    </source>
</evidence>
<dbReference type="Pfam" id="PF00271">
    <property type="entry name" value="Helicase_C"/>
    <property type="match status" value="1"/>
</dbReference>
<dbReference type="RefSeq" id="WP_272436662.1">
    <property type="nucleotide sequence ID" value="NZ_JAMQKB010000008.1"/>
</dbReference>
<dbReference type="Proteomes" id="UP001145050">
    <property type="component" value="Unassembled WGS sequence"/>
</dbReference>
<dbReference type="SUPFAM" id="SSF56024">
    <property type="entry name" value="Phospholipase D/nuclease"/>
    <property type="match status" value="1"/>
</dbReference>
<dbReference type="InterPro" id="IPR027417">
    <property type="entry name" value="P-loop_NTPase"/>
</dbReference>
<feature type="domain" description="Helicase C-terminal" evidence="3">
    <location>
        <begin position="433"/>
        <end position="582"/>
    </location>
</feature>
<evidence type="ECO:0000313" key="4">
    <source>
        <dbReference type="EMBL" id="MDC3424862.1"/>
    </source>
</evidence>
<dbReference type="PANTHER" id="PTHR47396">
    <property type="entry name" value="TYPE I RESTRICTION ENZYME ECOKI R PROTEIN"/>
    <property type="match status" value="1"/>
</dbReference>
<protein>
    <submittedName>
        <fullName evidence="4">DEAD/DEAH box helicase family protein</fullName>
    </submittedName>
</protein>
<gene>
    <name evidence="4" type="ORF">NC797_10105</name>
</gene>
<keyword evidence="4" id="KW-0347">Helicase</keyword>
<dbReference type="SMART" id="SM00490">
    <property type="entry name" value="HELICc"/>
    <property type="match status" value="1"/>
</dbReference>
<dbReference type="GO" id="GO:0005829">
    <property type="term" value="C:cytosol"/>
    <property type="evidence" value="ECO:0007669"/>
    <property type="project" value="TreeGrafter"/>
</dbReference>
<dbReference type="InterPro" id="IPR025202">
    <property type="entry name" value="PLD-like_dom"/>
</dbReference>
<keyword evidence="4" id="KW-0378">Hydrolase</keyword>
<feature type="region of interest" description="Disordered" evidence="1">
    <location>
        <begin position="199"/>
        <end position="224"/>
    </location>
</feature>
<dbReference type="GO" id="GO:0003677">
    <property type="term" value="F:DNA binding"/>
    <property type="evidence" value="ECO:0007669"/>
    <property type="project" value="InterPro"/>
</dbReference>
<dbReference type="InterPro" id="IPR001650">
    <property type="entry name" value="Helicase_C-like"/>
</dbReference>
<dbReference type="GO" id="GO:0016787">
    <property type="term" value="F:hydrolase activity"/>
    <property type="evidence" value="ECO:0007669"/>
    <property type="project" value="InterPro"/>
</dbReference>
<dbReference type="InterPro" id="IPR014001">
    <property type="entry name" value="Helicase_ATP-bd"/>
</dbReference>
<dbReference type="CDD" id="cd18799">
    <property type="entry name" value="SF2_C_EcoAI-like"/>
    <property type="match status" value="1"/>
</dbReference>
<dbReference type="SMART" id="SM00487">
    <property type="entry name" value="DEXDc"/>
    <property type="match status" value="1"/>
</dbReference>
<dbReference type="EMBL" id="JAMQKB010000008">
    <property type="protein sequence ID" value="MDC3424862.1"/>
    <property type="molecule type" value="Genomic_DNA"/>
</dbReference>
<organism evidence="4 5">
    <name type="scientific">Terrihalobacillus insolitus</name>
    <dbReference type="NCBI Taxonomy" id="2950438"/>
    <lineage>
        <taxon>Bacteria</taxon>
        <taxon>Bacillati</taxon>
        <taxon>Bacillota</taxon>
        <taxon>Bacilli</taxon>
        <taxon>Bacillales</taxon>
        <taxon>Bacillaceae</taxon>
        <taxon>Terrihalobacillus</taxon>
    </lineage>
</organism>
<evidence type="ECO:0000256" key="1">
    <source>
        <dbReference type="SAM" id="MobiDB-lite"/>
    </source>
</evidence>